<reference evidence="3" key="2">
    <citation type="submission" date="2017-07" db="EMBL/GenBank/DDBJ databases">
        <title>WGS assembly of Populus trichocarpa.</title>
        <authorList>
            <person name="Tuskan G."/>
            <person name="Difazio S."/>
            <person name="Jansson S."/>
            <person name="Bohlmann J."/>
            <person name="Grigoriev I."/>
            <person name="Hellsten U."/>
            <person name="Putnam N."/>
            <person name="Ralph S."/>
            <person name="Rombauts S."/>
            <person name="Salamov A."/>
            <person name="Schein J."/>
            <person name="Sterck L."/>
            <person name="Aerts A."/>
            <person name="Bhalerao R."/>
            <person name="Bhalerao R."/>
            <person name="Blaudez D."/>
            <person name="Boerjan W."/>
            <person name="Brun A."/>
            <person name="Brunner A."/>
            <person name="Busov V."/>
            <person name="Campbell M."/>
            <person name="Carlson J."/>
            <person name="Chalot M."/>
            <person name="Chapman J."/>
            <person name="Chen G."/>
            <person name="Cooper D."/>
            <person name="Coutinho P."/>
            <person name="Couturier J."/>
            <person name="Covert S."/>
            <person name="Cronk Q."/>
            <person name="Cunningham R."/>
            <person name="Davis J."/>
            <person name="Degroeve S."/>
            <person name="Dejardin A."/>
            <person name="Depamphilis C."/>
            <person name="Detter J."/>
            <person name="Dirks B."/>
            <person name="Dubchak I."/>
            <person name="Duplessis S."/>
            <person name="Ehlting J."/>
            <person name="Ellis B."/>
            <person name="Gendler K."/>
            <person name="Goodstein D."/>
            <person name="Gribskov M."/>
            <person name="Grimwood J."/>
            <person name="Groover A."/>
            <person name="Gunter L."/>
            <person name="Hamberger B."/>
            <person name="Heinze B."/>
            <person name="Helariutta Y."/>
            <person name="Henrissat B."/>
            <person name="Holligan D."/>
            <person name="Holt R."/>
            <person name="Huang W."/>
            <person name="Islam-Faridi N."/>
            <person name="Jones S."/>
            <person name="Jones-Rhoades M."/>
            <person name="Jorgensen R."/>
            <person name="Joshi C."/>
            <person name="Kangasjarvi J."/>
            <person name="Karlsson J."/>
            <person name="Kelleher C."/>
            <person name="Kirkpatrick R."/>
            <person name="Kirst M."/>
            <person name="Kohler A."/>
            <person name="Kalluri U."/>
            <person name="Larimer F."/>
            <person name="Leebens-Mack J."/>
            <person name="Leple J."/>
            <person name="Locascio P."/>
            <person name="Lou Y."/>
            <person name="Lucas S."/>
            <person name="Martin F."/>
            <person name="Montanini B."/>
            <person name="Napoli C."/>
            <person name="Nelson D."/>
            <person name="Nelson C."/>
            <person name="Nieminen K."/>
            <person name="Nilsson O."/>
            <person name="Pereda V."/>
            <person name="Peter G."/>
            <person name="Philippe R."/>
            <person name="Pilate G."/>
            <person name="Poliakov A."/>
            <person name="Razumovskaya J."/>
            <person name="Richardson P."/>
            <person name="Rinaldi C."/>
            <person name="Ritland K."/>
            <person name="Rouze P."/>
            <person name="Ryaboy D."/>
            <person name="Schmutz J."/>
            <person name="Schrader J."/>
            <person name="Segerman B."/>
            <person name="Shin H."/>
            <person name="Siddiqui A."/>
            <person name="Sterky F."/>
            <person name="Terry A."/>
            <person name="Tsai C."/>
            <person name="Uberbacher E."/>
            <person name="Unneberg P."/>
            <person name="Vahala J."/>
            <person name="Wall K."/>
            <person name="Wessler S."/>
            <person name="Yang G."/>
            <person name="Yin T."/>
            <person name="Douglas C."/>
            <person name="Marra M."/>
            <person name="Sandberg G."/>
            <person name="Van De Peer Y."/>
            <person name="Rokhsar D."/>
        </authorList>
    </citation>
    <scope>NUCLEOTIDE SEQUENCE</scope>
    <source>
        <strain evidence="3">Nisqually-1</strain>
    </source>
</reference>
<dbReference type="InterPro" id="IPR023213">
    <property type="entry name" value="CAT-like_dom_sf"/>
</dbReference>
<accession>A0A2K1R9P0</accession>
<reference evidence="3" key="1">
    <citation type="journal article" date="2006" name="Science">
        <title>The genome of black cottonwood, Populus trichocarpa (Torr. &amp; Gray).</title>
        <authorList>
            <person name="Tuskan G.A."/>
            <person name="Difazio S."/>
            <person name="Jansson S."/>
            <person name="Bohlmann J."/>
            <person name="Grigoriev I."/>
            <person name="Hellsten U."/>
            <person name="Putnam N."/>
            <person name="Ralph S."/>
            <person name="Rombauts S."/>
            <person name="Salamov A."/>
            <person name="Schein J."/>
            <person name="Sterck L."/>
            <person name="Aerts A."/>
            <person name="Bhalerao R.R."/>
            <person name="Bhalerao R.P."/>
            <person name="Blaudez D."/>
            <person name="Boerjan W."/>
            <person name="Brun A."/>
            <person name="Brunner A."/>
            <person name="Busov V."/>
            <person name="Campbell M."/>
            <person name="Carlson J."/>
            <person name="Chalot M."/>
            <person name="Chapman J."/>
            <person name="Chen G.L."/>
            <person name="Cooper D."/>
            <person name="Coutinho P.M."/>
            <person name="Couturier J."/>
            <person name="Covert S."/>
            <person name="Cronk Q."/>
            <person name="Cunningham R."/>
            <person name="Davis J."/>
            <person name="Degroeve S."/>
            <person name="Dejardin A."/>
            <person name="Depamphilis C."/>
            <person name="Detter J."/>
            <person name="Dirks B."/>
            <person name="Dubchak I."/>
            <person name="Duplessis S."/>
            <person name="Ehlting J."/>
            <person name="Ellis B."/>
            <person name="Gendler K."/>
            <person name="Goodstein D."/>
            <person name="Gribskov M."/>
            <person name="Grimwood J."/>
            <person name="Groover A."/>
            <person name="Gunter L."/>
            <person name="Hamberger B."/>
            <person name="Heinze B."/>
            <person name="Helariutta Y."/>
            <person name="Henrissat B."/>
            <person name="Holligan D."/>
            <person name="Holt R."/>
            <person name="Huang W."/>
            <person name="Islam-Faridi N."/>
            <person name="Jones S."/>
            <person name="Jones-Rhoades M."/>
            <person name="Jorgensen R."/>
            <person name="Joshi C."/>
            <person name="Kangasjarvi J."/>
            <person name="Karlsson J."/>
            <person name="Kelleher C."/>
            <person name="Kirkpatrick R."/>
            <person name="Kirst M."/>
            <person name="Kohler A."/>
            <person name="Kalluri U."/>
            <person name="Larimer F."/>
            <person name="Leebens-Mack J."/>
            <person name="Leple J.C."/>
            <person name="Locascio P."/>
            <person name="Lou Y."/>
            <person name="Lucas S."/>
            <person name="Martin F."/>
            <person name="Montanini B."/>
            <person name="Napoli C."/>
            <person name="Nelson D.R."/>
            <person name="Nelson C."/>
            <person name="Nieminen K."/>
            <person name="Nilsson O."/>
            <person name="Pereda V."/>
            <person name="Peter G."/>
            <person name="Philippe R."/>
            <person name="Pilate G."/>
            <person name="Poliakov A."/>
            <person name="Razumovskaya J."/>
            <person name="Richardson P."/>
            <person name="Rinaldi C."/>
            <person name="Ritland K."/>
            <person name="Rouze P."/>
            <person name="Ryaboy D."/>
            <person name="Schmutz J."/>
            <person name="Schrader J."/>
            <person name="Segerman B."/>
            <person name="Shin H."/>
            <person name="Siddiqui A."/>
            <person name="Sterky F."/>
            <person name="Terry A."/>
            <person name="Tsai C.J."/>
            <person name="Uberbacher E."/>
            <person name="Unneberg P."/>
            <person name="Vahala J."/>
            <person name="Wall K."/>
            <person name="Wessler S."/>
            <person name="Yang G."/>
            <person name="Yin T."/>
            <person name="Douglas C."/>
            <person name="Marra M."/>
            <person name="Sandberg G."/>
            <person name="Van de Peer Y."/>
            <person name="Rokhsar D."/>
        </authorList>
    </citation>
    <scope>NUCLEOTIDE SEQUENCE [LARGE SCALE GENOMIC DNA]</scope>
    <source>
        <strain evidence="3">Nisqually-1</strain>
    </source>
</reference>
<dbReference type="FunCoup" id="A0A2K1R9P0">
    <property type="interactions" value="396"/>
</dbReference>
<dbReference type="EMBL" id="KZ623345">
    <property type="protein sequence ID" value="PNS24010.1"/>
    <property type="molecule type" value="Genomic_DNA"/>
</dbReference>
<dbReference type="AlphaFoldDB" id="A0A2K1R9P0"/>
<protein>
    <submittedName>
        <fullName evidence="3">Uncharacterized protein</fullName>
    </submittedName>
</protein>
<dbReference type="GO" id="GO:0016747">
    <property type="term" value="F:acyltransferase activity, transferring groups other than amino-acyl groups"/>
    <property type="evidence" value="ECO:0007669"/>
    <property type="project" value="UniProtKB-ARBA"/>
</dbReference>
<dbReference type="InterPro" id="IPR051504">
    <property type="entry name" value="Plant_metabolite_acyltrans"/>
</dbReference>
<keyword evidence="1" id="KW-0808">Transferase</keyword>
<keyword evidence="2" id="KW-0012">Acyltransferase</keyword>
<dbReference type="PANTHER" id="PTHR31625">
    <property type="match status" value="1"/>
</dbReference>
<evidence type="ECO:0000256" key="1">
    <source>
        <dbReference type="ARBA" id="ARBA00022679"/>
    </source>
</evidence>
<sequence length="492" mass="54904">MAPQDSVKILELCQVAPAYISPESITDFSLPLTFLDIAWFKFPPAQQIIFYELTESSPTFFNLVILPRLKKSLSQTLFHFLPLAGHLLVGNLAEIENRIEKDLVWPENSPKPILLYTPNDAISLTIAESNADLSHLSGNETRQAIESFPYIPELPTSDAKASVIALQITVFPNKGFSISIVCHHGILDGKSATTFLKAWAYICKHLEYDQQPSLPSELTPFLDRGVIKDAYGLEMIFLNQWLALTRPDTKSDSRSLKLVSNMAVSPDVVRATFQLTREDIEILRETISSQLEKVLQEELNPTKQMDYMSTFVLTCAYTVVCMVKARGGDSNRKIYFIFSADCRGRLDPPIPQNYIGNCITSQHIVIKAGVSMEECGVAMIAQRISGMIKGLEKGLFEGAKERLLELASIEPGTEIIGVTGSTRFEDYSWDFGWGRPNKVEFTGNARGGVISLARSREGTGGVEIGLALKMHEMENFVSFFVNNLKNFRRISK</sequence>
<gene>
    <name evidence="3" type="ORF">POPTR_T018300</name>
</gene>
<evidence type="ECO:0000256" key="2">
    <source>
        <dbReference type="ARBA" id="ARBA00023315"/>
    </source>
</evidence>
<organism evidence="3">
    <name type="scientific">Populus trichocarpa</name>
    <name type="common">Western balsam poplar</name>
    <name type="synonym">Populus balsamifera subsp. trichocarpa</name>
    <dbReference type="NCBI Taxonomy" id="3694"/>
    <lineage>
        <taxon>Eukaryota</taxon>
        <taxon>Viridiplantae</taxon>
        <taxon>Streptophyta</taxon>
        <taxon>Embryophyta</taxon>
        <taxon>Tracheophyta</taxon>
        <taxon>Spermatophyta</taxon>
        <taxon>Magnoliopsida</taxon>
        <taxon>eudicotyledons</taxon>
        <taxon>Gunneridae</taxon>
        <taxon>Pentapetalae</taxon>
        <taxon>rosids</taxon>
        <taxon>fabids</taxon>
        <taxon>Malpighiales</taxon>
        <taxon>Salicaceae</taxon>
        <taxon>Saliceae</taxon>
        <taxon>Populus</taxon>
    </lineage>
</organism>
<evidence type="ECO:0000313" key="3">
    <source>
        <dbReference type="EMBL" id="PNS24010.1"/>
    </source>
</evidence>
<proteinExistence type="predicted"/>
<dbReference type="Gene3D" id="3.30.559.10">
    <property type="entry name" value="Chloramphenicol acetyltransferase-like domain"/>
    <property type="match status" value="2"/>
</dbReference>
<name>A0A2K1R9P0_POPTR</name>
<dbReference type="InParanoid" id="A0A2K1R9P0"/>
<dbReference type="Pfam" id="PF02458">
    <property type="entry name" value="Transferase"/>
    <property type="match status" value="1"/>
</dbReference>
<dbReference type="STRING" id="3694.A0A2K1R9P0"/>